<evidence type="ECO:0000313" key="2">
    <source>
        <dbReference type="EMBL" id="GBQ75499.1"/>
    </source>
</evidence>
<dbReference type="PROSITE" id="PS51257">
    <property type="entry name" value="PROKAR_LIPOPROTEIN"/>
    <property type="match status" value="1"/>
</dbReference>
<accession>A0ABQ0PLU5</accession>
<dbReference type="Proteomes" id="UP001061452">
    <property type="component" value="Unassembled WGS sequence"/>
</dbReference>
<feature type="compositionally biased region" description="Gly residues" evidence="1">
    <location>
        <begin position="54"/>
        <end position="65"/>
    </location>
</feature>
<protein>
    <submittedName>
        <fullName evidence="2">Uncharacterized protein</fullName>
    </submittedName>
</protein>
<comment type="caution">
    <text evidence="2">The sequence shown here is derived from an EMBL/GenBank/DDBJ whole genome shotgun (WGS) entry which is preliminary data.</text>
</comment>
<feature type="region of interest" description="Disordered" evidence="1">
    <location>
        <begin position="23"/>
        <end position="65"/>
    </location>
</feature>
<organism evidence="2 3">
    <name type="scientific">Komagataeibacter intermedius NRIC 0521</name>
    <dbReference type="NCBI Taxonomy" id="1307934"/>
    <lineage>
        <taxon>Bacteria</taxon>
        <taxon>Pseudomonadati</taxon>
        <taxon>Pseudomonadota</taxon>
        <taxon>Alphaproteobacteria</taxon>
        <taxon>Acetobacterales</taxon>
        <taxon>Acetobacteraceae</taxon>
        <taxon>Komagataeibacter</taxon>
    </lineage>
</organism>
<proteinExistence type="predicted"/>
<name>A0ABQ0PLU5_9PROT</name>
<evidence type="ECO:0000313" key="3">
    <source>
        <dbReference type="Proteomes" id="UP001061452"/>
    </source>
</evidence>
<sequence length="65" mass="6255">MIEGRETQMKKFAVLLLLAGLTACQSGHPPTDPSESGGVGGMTGSPGQDAPSDGPGGSGGPGMGN</sequence>
<gene>
    <name evidence="2" type="ORF">AA0521_2681</name>
</gene>
<evidence type="ECO:0000256" key="1">
    <source>
        <dbReference type="SAM" id="MobiDB-lite"/>
    </source>
</evidence>
<reference evidence="2" key="1">
    <citation type="submission" date="2013-04" db="EMBL/GenBank/DDBJ databases">
        <title>The genome sequencing project of 58 acetic acid bacteria.</title>
        <authorList>
            <person name="Okamoto-Kainuma A."/>
            <person name="Ishikawa M."/>
            <person name="Umino S."/>
            <person name="Koizumi Y."/>
            <person name="Shiwa Y."/>
            <person name="Yoshikawa H."/>
            <person name="Matsutani M."/>
            <person name="Matsushita K."/>
        </authorList>
    </citation>
    <scope>NUCLEOTIDE SEQUENCE</scope>
    <source>
        <strain evidence="2">NRIC 0521</strain>
    </source>
</reference>
<keyword evidence="3" id="KW-1185">Reference proteome</keyword>
<dbReference type="EMBL" id="BAQJ01000277">
    <property type="protein sequence ID" value="GBQ75499.1"/>
    <property type="molecule type" value="Genomic_DNA"/>
</dbReference>